<comment type="caution">
    <text evidence="9">The sequence shown here is derived from an EMBL/GenBank/DDBJ whole genome shotgun (WGS) entry which is preliminary data.</text>
</comment>
<sequence length="750" mass="84232">MLLQVSRRSNSFVHALGASSPPTRRSEDTSPLGHTSFLRGDSCISPALCATERLECQSWEMASEASALDELHSELTCPVCLELFREPVILECGHHFCRQCITQCWDAKPEESPTCPQCRKTCTLKLRPNSLLCNVVESVRRARAMDTHPREASVSPERNPRPPVSANSPELVSEPDYCEEHEEKLKLYCEDDQIAICLVCGMSRDHKTHSVIPINEAFENYKSTRLECCLGGIRAPAVFVLLLCLSLTLSLGLTTLTGLTSEKLSVVLQRVEVQREEASCCQTQTNQKMMEIKEQASTLEDQISWEFVQLRELLQREEEEVKAGLRREKEERLRLLDQTLTHTTQQISALELTAQELHHKLREEDHPAQLRVREGGREGGREGERGGREGEREGEEDHPAQLRVRERERREGEGGEREREEGERERGRERRTIPLSSGERGRGRERRERGREGERGGREGEEDHPAQLRVREGGRGEREGGGGREEREDHPAQLRVREREGGREGEREGEREREEGERERRTTPLSSGEGEEDHPAQLRVREAWRGGEERRRERRRERRTTPLSSGEGEEDHPAQLRVREGGREGEEDHPAQLRVREGGRERGRGGPPRSAQGERGREGGRGGPPRSAQGDRGRERRTTPLSSGGGPPRSAQGERGREGGRGEGEEDHPAQLRVIEGGREGGRERRTTPLSSGGEGEEDHPLSSGVIEGGREGGRGGPPRAAQGEREREGGREGGREGERERGREGEICC</sequence>
<dbReference type="PROSITE" id="PS00518">
    <property type="entry name" value="ZF_RING_1"/>
    <property type="match status" value="1"/>
</dbReference>
<feature type="domain" description="RING-type" evidence="7">
    <location>
        <begin position="77"/>
        <end position="119"/>
    </location>
</feature>
<organism evidence="9 10">
    <name type="scientific">Albula glossodonta</name>
    <name type="common">roundjaw bonefish</name>
    <dbReference type="NCBI Taxonomy" id="121402"/>
    <lineage>
        <taxon>Eukaryota</taxon>
        <taxon>Metazoa</taxon>
        <taxon>Chordata</taxon>
        <taxon>Craniata</taxon>
        <taxon>Vertebrata</taxon>
        <taxon>Euteleostomi</taxon>
        <taxon>Actinopterygii</taxon>
        <taxon>Neopterygii</taxon>
        <taxon>Teleostei</taxon>
        <taxon>Albuliformes</taxon>
        <taxon>Albulidae</taxon>
        <taxon>Albula</taxon>
    </lineage>
</organism>
<dbReference type="Pfam" id="PF00643">
    <property type="entry name" value="zf-B_box"/>
    <property type="match status" value="1"/>
</dbReference>
<dbReference type="Pfam" id="PF15227">
    <property type="entry name" value="zf-C3HC4_4"/>
    <property type="match status" value="1"/>
</dbReference>
<feature type="compositionally biased region" description="Basic and acidic residues" evidence="6">
    <location>
        <begin position="629"/>
        <end position="638"/>
    </location>
</feature>
<dbReference type="EMBL" id="JAFBMS010000245">
    <property type="protein sequence ID" value="KAG9332299.1"/>
    <property type="molecule type" value="Genomic_DNA"/>
</dbReference>
<dbReference type="AlphaFoldDB" id="A0A8T2MVA6"/>
<feature type="compositionally biased region" description="Basic and acidic residues" evidence="6">
    <location>
        <begin position="723"/>
        <end position="750"/>
    </location>
</feature>
<protein>
    <submittedName>
        <fullName evidence="9">Uncharacterized protein</fullName>
    </submittedName>
</protein>
<dbReference type="Gene3D" id="3.30.160.60">
    <property type="entry name" value="Classic Zinc Finger"/>
    <property type="match status" value="1"/>
</dbReference>
<reference evidence="9" key="1">
    <citation type="thesis" date="2021" institute="BYU ScholarsArchive" country="Provo, UT, USA">
        <title>Applications of and Algorithms for Genome Assembly and Genomic Analyses with an Emphasis on Marine Teleosts.</title>
        <authorList>
            <person name="Pickett B.D."/>
        </authorList>
    </citation>
    <scope>NUCLEOTIDE SEQUENCE</scope>
    <source>
        <strain evidence="9">HI-2016</strain>
    </source>
</reference>
<accession>A0A8T2MVA6</accession>
<feature type="compositionally biased region" description="Basic and acidic residues" evidence="6">
    <location>
        <begin position="439"/>
        <end position="522"/>
    </location>
</feature>
<dbReference type="InterPro" id="IPR000315">
    <property type="entry name" value="Znf_B-box"/>
</dbReference>
<evidence type="ECO:0000259" key="8">
    <source>
        <dbReference type="PROSITE" id="PS50119"/>
    </source>
</evidence>
<dbReference type="InterPro" id="IPR013083">
    <property type="entry name" value="Znf_RING/FYVE/PHD"/>
</dbReference>
<feature type="compositionally biased region" description="Basic and acidic residues" evidence="6">
    <location>
        <begin position="533"/>
        <end position="551"/>
    </location>
</feature>
<evidence type="ECO:0000256" key="1">
    <source>
        <dbReference type="ARBA" id="ARBA00022723"/>
    </source>
</evidence>
<dbReference type="PANTHER" id="PTHR24103">
    <property type="entry name" value="E3 UBIQUITIN-PROTEIN LIGASE TRIM"/>
    <property type="match status" value="1"/>
</dbReference>
<evidence type="ECO:0000313" key="10">
    <source>
        <dbReference type="Proteomes" id="UP000824540"/>
    </source>
</evidence>
<evidence type="ECO:0000256" key="3">
    <source>
        <dbReference type="ARBA" id="ARBA00022833"/>
    </source>
</evidence>
<evidence type="ECO:0000313" key="9">
    <source>
        <dbReference type="EMBL" id="KAG9332299.1"/>
    </source>
</evidence>
<dbReference type="CDD" id="cd16594">
    <property type="entry name" value="RING-HC_TRIM7-like_C-IV"/>
    <property type="match status" value="1"/>
</dbReference>
<feature type="compositionally biased region" description="Basic and acidic residues" evidence="6">
    <location>
        <begin position="571"/>
        <end position="604"/>
    </location>
</feature>
<dbReference type="SUPFAM" id="SSF57845">
    <property type="entry name" value="B-box zinc-binding domain"/>
    <property type="match status" value="1"/>
</dbReference>
<dbReference type="OrthoDB" id="128536at2759"/>
<dbReference type="InterPro" id="IPR017907">
    <property type="entry name" value="Znf_RING_CS"/>
</dbReference>
<dbReference type="SUPFAM" id="SSF57850">
    <property type="entry name" value="RING/U-box"/>
    <property type="match status" value="1"/>
</dbReference>
<feature type="compositionally biased region" description="Basic and acidic residues" evidence="6">
    <location>
        <begin position="652"/>
        <end position="687"/>
    </location>
</feature>
<dbReference type="SMART" id="SM00184">
    <property type="entry name" value="RING"/>
    <property type="match status" value="1"/>
</dbReference>
<evidence type="ECO:0000256" key="5">
    <source>
        <dbReference type="SAM" id="Coils"/>
    </source>
</evidence>
<gene>
    <name evidence="9" type="ORF">JZ751_015401</name>
</gene>
<proteinExistence type="predicted"/>
<keyword evidence="1" id="KW-0479">Metal-binding</keyword>
<dbReference type="SMART" id="SM00336">
    <property type="entry name" value="BBOX"/>
    <property type="match status" value="1"/>
</dbReference>
<dbReference type="GO" id="GO:0008270">
    <property type="term" value="F:zinc ion binding"/>
    <property type="evidence" value="ECO:0007669"/>
    <property type="project" value="UniProtKB-KW"/>
</dbReference>
<dbReference type="Gene3D" id="3.30.40.10">
    <property type="entry name" value="Zinc/RING finger domain, C3HC4 (zinc finger)"/>
    <property type="match status" value="1"/>
</dbReference>
<dbReference type="InterPro" id="IPR050143">
    <property type="entry name" value="TRIM/RBCC"/>
</dbReference>
<evidence type="ECO:0000256" key="6">
    <source>
        <dbReference type="SAM" id="MobiDB-lite"/>
    </source>
</evidence>
<evidence type="ECO:0000256" key="2">
    <source>
        <dbReference type="ARBA" id="ARBA00022771"/>
    </source>
</evidence>
<keyword evidence="2 4" id="KW-0863">Zinc-finger</keyword>
<feature type="compositionally biased region" description="Basic and acidic residues" evidence="6">
    <location>
        <begin position="361"/>
        <end position="432"/>
    </location>
</feature>
<keyword evidence="3" id="KW-0862">Zinc</keyword>
<feature type="region of interest" description="Disordered" evidence="6">
    <location>
        <begin position="361"/>
        <end position="750"/>
    </location>
</feature>
<dbReference type="PROSITE" id="PS50089">
    <property type="entry name" value="ZF_RING_2"/>
    <property type="match status" value="1"/>
</dbReference>
<dbReference type="InterPro" id="IPR001841">
    <property type="entry name" value="Znf_RING"/>
</dbReference>
<feature type="coiled-coil region" evidence="5">
    <location>
        <begin position="282"/>
        <end position="331"/>
    </location>
</feature>
<evidence type="ECO:0000259" key="7">
    <source>
        <dbReference type="PROSITE" id="PS50089"/>
    </source>
</evidence>
<keyword evidence="10" id="KW-1185">Reference proteome</keyword>
<keyword evidence="5" id="KW-0175">Coiled coil</keyword>
<name>A0A8T2MVA6_9TELE</name>
<feature type="region of interest" description="Disordered" evidence="6">
    <location>
        <begin position="145"/>
        <end position="171"/>
    </location>
</feature>
<dbReference type="PROSITE" id="PS50119">
    <property type="entry name" value="ZF_BBOX"/>
    <property type="match status" value="1"/>
</dbReference>
<feature type="region of interest" description="Disordered" evidence="6">
    <location>
        <begin position="14"/>
        <end position="33"/>
    </location>
</feature>
<evidence type="ECO:0000256" key="4">
    <source>
        <dbReference type="PROSITE-ProRule" id="PRU00024"/>
    </source>
</evidence>
<feature type="domain" description="B box-type" evidence="8">
    <location>
        <begin position="173"/>
        <end position="214"/>
    </location>
</feature>
<dbReference type="Proteomes" id="UP000824540">
    <property type="component" value="Unassembled WGS sequence"/>
</dbReference>